<feature type="signal peptide" evidence="2">
    <location>
        <begin position="1"/>
        <end position="21"/>
    </location>
</feature>
<feature type="transmembrane region" description="Helical" evidence="1">
    <location>
        <begin position="374"/>
        <end position="392"/>
    </location>
</feature>
<dbReference type="AlphaFoldDB" id="A0A1G8GAJ9"/>
<dbReference type="OrthoDB" id="3174977at2"/>
<keyword evidence="1" id="KW-0472">Membrane</keyword>
<feature type="transmembrane region" description="Helical" evidence="1">
    <location>
        <begin position="446"/>
        <end position="470"/>
    </location>
</feature>
<keyword evidence="5" id="KW-1185">Reference proteome</keyword>
<feature type="chain" id="PRO_5039383548" evidence="2">
    <location>
        <begin position="22"/>
        <end position="479"/>
    </location>
</feature>
<dbReference type="Pfam" id="PF00144">
    <property type="entry name" value="Beta-lactamase"/>
    <property type="match status" value="1"/>
</dbReference>
<gene>
    <name evidence="4" type="ORF">SAMN05421505_12640</name>
</gene>
<feature type="transmembrane region" description="Helical" evidence="1">
    <location>
        <begin position="413"/>
        <end position="434"/>
    </location>
</feature>
<dbReference type="InterPro" id="IPR050491">
    <property type="entry name" value="AmpC-like"/>
</dbReference>
<name>A0A1G8GAJ9_9ACTN</name>
<evidence type="ECO:0000256" key="2">
    <source>
        <dbReference type="SAM" id="SignalP"/>
    </source>
</evidence>
<sequence>MKLAFLTLAASVGLATTLTTASPTPAVPTSPPSAADFDAYLKTAIESTGLPGLSVVVTRGDTVVHAAGYGRDSLGAAITERTPMRVASLTKSFTAAAVMTLVEDGKIALDEPVASQLPGFRMADPRAGRITVRHLLNQTSGLSDTTVDIGAAHATASLADYVATLKAGTLRAEPGTRYEYCNVNFDLAARLVEVAGGQSFGDYMRQHVFGMLGMSGSAVGDPTVKPADGFVSLYGAWLPRPEIRGFLNLGGSGGVITTATDMGRWLMAQNGAGSTRLVTRESLRTMHAPSAVHDYAMGWSEETLHGTPLLVHSGNLFTYSAVQAIAPGTGYGFAVMTNGTALQDDTYTVLGGLVALSQGVTPEKPGGGRQQIELTLGLITAVSAGLGILGVARSRRWAATYGTRRAWRIAVRLSPALAPLPVLAAYPDLISFLMNGRTVTWEQLTYYPALTITLGVMAAAGAATAASRLFRLRSVRSNR</sequence>
<dbReference type="InterPro" id="IPR012338">
    <property type="entry name" value="Beta-lactam/transpept-like"/>
</dbReference>
<keyword evidence="1" id="KW-1133">Transmembrane helix</keyword>
<evidence type="ECO:0000313" key="5">
    <source>
        <dbReference type="Proteomes" id="UP000198923"/>
    </source>
</evidence>
<dbReference type="PANTHER" id="PTHR46825:SF9">
    <property type="entry name" value="BETA-LACTAMASE-RELATED DOMAIN-CONTAINING PROTEIN"/>
    <property type="match status" value="1"/>
</dbReference>
<evidence type="ECO:0000256" key="1">
    <source>
        <dbReference type="SAM" id="Phobius"/>
    </source>
</evidence>
<dbReference type="STRING" id="504805.SAMN05421505_12640"/>
<accession>A0A1G8GAJ9</accession>
<dbReference type="Proteomes" id="UP000198923">
    <property type="component" value="Unassembled WGS sequence"/>
</dbReference>
<dbReference type="Gene3D" id="3.40.710.10">
    <property type="entry name" value="DD-peptidase/beta-lactamase superfamily"/>
    <property type="match status" value="1"/>
</dbReference>
<proteinExistence type="predicted"/>
<organism evidence="4 5">
    <name type="scientific">Sinosporangium album</name>
    <dbReference type="NCBI Taxonomy" id="504805"/>
    <lineage>
        <taxon>Bacteria</taxon>
        <taxon>Bacillati</taxon>
        <taxon>Actinomycetota</taxon>
        <taxon>Actinomycetes</taxon>
        <taxon>Streptosporangiales</taxon>
        <taxon>Streptosporangiaceae</taxon>
        <taxon>Sinosporangium</taxon>
    </lineage>
</organism>
<protein>
    <submittedName>
        <fullName evidence="4">CubicO group peptidase, beta-lactamase class C family</fullName>
    </submittedName>
</protein>
<feature type="domain" description="Beta-lactamase-related" evidence="3">
    <location>
        <begin position="37"/>
        <end position="344"/>
    </location>
</feature>
<evidence type="ECO:0000313" key="4">
    <source>
        <dbReference type="EMBL" id="SDH91310.1"/>
    </source>
</evidence>
<dbReference type="PANTHER" id="PTHR46825">
    <property type="entry name" value="D-ALANYL-D-ALANINE-CARBOXYPEPTIDASE/ENDOPEPTIDASE AMPH"/>
    <property type="match status" value="1"/>
</dbReference>
<evidence type="ECO:0000259" key="3">
    <source>
        <dbReference type="Pfam" id="PF00144"/>
    </source>
</evidence>
<dbReference type="RefSeq" id="WP_093173271.1">
    <property type="nucleotide sequence ID" value="NZ_FNCN01000026.1"/>
</dbReference>
<dbReference type="InterPro" id="IPR001466">
    <property type="entry name" value="Beta-lactam-related"/>
</dbReference>
<dbReference type="EMBL" id="FNCN01000026">
    <property type="protein sequence ID" value="SDH91310.1"/>
    <property type="molecule type" value="Genomic_DNA"/>
</dbReference>
<reference evidence="4 5" key="1">
    <citation type="submission" date="2016-10" db="EMBL/GenBank/DDBJ databases">
        <authorList>
            <person name="de Groot N.N."/>
        </authorList>
    </citation>
    <scope>NUCLEOTIDE SEQUENCE [LARGE SCALE GENOMIC DNA]</scope>
    <source>
        <strain evidence="4 5">CPCC 201354</strain>
    </source>
</reference>
<keyword evidence="2" id="KW-0732">Signal</keyword>
<keyword evidence="1" id="KW-0812">Transmembrane</keyword>
<dbReference type="SUPFAM" id="SSF56601">
    <property type="entry name" value="beta-lactamase/transpeptidase-like"/>
    <property type="match status" value="1"/>
</dbReference>